<keyword evidence="3" id="KW-1015">Disulfide bond</keyword>
<dbReference type="NCBIfam" id="TIGR02232">
    <property type="entry name" value="myxo_disulf_rpt"/>
    <property type="match status" value="1"/>
</dbReference>
<name>A0A7M7N1Q1_STRPU</name>
<dbReference type="OMA" id="FTEYETM"/>
<dbReference type="OrthoDB" id="291007at2759"/>
<dbReference type="PROSITE" id="PS50184">
    <property type="entry name" value="VWFC_2"/>
    <property type="match status" value="1"/>
</dbReference>
<protein>
    <recommendedName>
        <fullName evidence="5">VWFC domain-containing protein</fullName>
    </recommendedName>
</protein>
<evidence type="ECO:0000313" key="6">
    <source>
        <dbReference type="EnsemblMetazoa" id="XP_030829956"/>
    </source>
</evidence>
<dbReference type="GeneID" id="593484"/>
<feature type="compositionally biased region" description="Basic and acidic residues" evidence="4">
    <location>
        <begin position="228"/>
        <end position="237"/>
    </location>
</feature>
<feature type="compositionally biased region" description="Pro residues" evidence="4">
    <location>
        <begin position="143"/>
        <end position="155"/>
    </location>
</feature>
<evidence type="ECO:0000256" key="4">
    <source>
        <dbReference type="SAM" id="MobiDB-lite"/>
    </source>
</evidence>
<feature type="domain" description="VWFC" evidence="5">
    <location>
        <begin position="45"/>
        <end position="107"/>
    </location>
</feature>
<feature type="region of interest" description="Disordered" evidence="4">
    <location>
        <begin position="422"/>
        <end position="444"/>
    </location>
</feature>
<sequence>MVLIFRFINVLAMEGRARILLQVFSIAVFGISVSRSQIENTLSPGQCEYDGQYYQEGDRFKLDLDPCTRCVCEEGNVRCKVKSRSSCKPVSCENPVIRPGKCCPQCGGPKSRPNPKPTPSPAGEGEGITAASPTGSSILIMRLPPPPIIPPPPPSGGLGFGLHNHNGTVIPTTFTPPTPPPPPPPPIDPSGTSRPTTVPTPTTTDDGVCTMSCVGMQGEPGPQGKRGRQGDTGDRGPKGALGEPGLDGADGIPGAQGPQGPEGSIGLPGVVGLSGPRGPKGAIGSPGRKGRTGSDGDQGPQGPKGMMGIQGPQGPRGSTGIGQKGEPGLMGPRGPPGIQGSVGKRGLTGTPGPPGPKGDQGDFITQGRILIVADELAMNSISEEAALAYRLDDRKLYFRDNTNWNCLMASSDLLQEVKTMRGPPGRQGMPGPQGPIGEKGDKGDTGSDTDLIIPGQEVECGNGVMEPGEQCDDGNEDIHDGCIDCRRSYCGDGYRQRGVEACDGTDFDGKTCQYFFPKYDTIGSLRCTNRCQIDTGGCKVVRRKRRNLQTP</sequence>
<dbReference type="PANTHER" id="PTHR24023:SF1082">
    <property type="entry name" value="COLLAGEN TRIPLE HELIX REPEAT"/>
    <property type="match status" value="1"/>
</dbReference>
<dbReference type="Pfam" id="PF01391">
    <property type="entry name" value="Collagen"/>
    <property type="match status" value="1"/>
</dbReference>
<dbReference type="InParanoid" id="A0A7M7N1Q1"/>
<feature type="region of interest" description="Disordered" evidence="4">
    <location>
        <begin position="107"/>
        <end position="362"/>
    </location>
</feature>
<dbReference type="Pfam" id="PF23334">
    <property type="entry name" value="VWC2L_2nd"/>
    <property type="match status" value="1"/>
</dbReference>
<reference evidence="6" key="2">
    <citation type="submission" date="2021-01" db="UniProtKB">
        <authorList>
            <consortium name="EnsemblMetazoa"/>
        </authorList>
    </citation>
    <scope>IDENTIFICATION</scope>
</reference>
<dbReference type="CTD" id="8292"/>
<feature type="compositionally biased region" description="Low complexity" evidence="4">
    <location>
        <begin position="161"/>
        <end position="173"/>
    </location>
</feature>
<feature type="compositionally biased region" description="Low complexity" evidence="4">
    <location>
        <begin position="189"/>
        <end position="210"/>
    </location>
</feature>
<keyword evidence="2" id="KW-0677">Repeat</keyword>
<keyword evidence="1" id="KW-0732">Signal</keyword>
<dbReference type="PANTHER" id="PTHR24023">
    <property type="entry name" value="COLLAGEN ALPHA"/>
    <property type="match status" value="1"/>
</dbReference>
<dbReference type="KEGG" id="spu:593484"/>
<evidence type="ECO:0000313" key="7">
    <source>
        <dbReference type="Proteomes" id="UP000007110"/>
    </source>
</evidence>
<accession>A0A7M7N1Q1</accession>
<dbReference type="RefSeq" id="XP_030829956.1">
    <property type="nucleotide sequence ID" value="XM_030974096.1"/>
</dbReference>
<evidence type="ECO:0000256" key="2">
    <source>
        <dbReference type="ARBA" id="ARBA00022737"/>
    </source>
</evidence>
<evidence type="ECO:0000256" key="3">
    <source>
        <dbReference type="ARBA" id="ARBA00023157"/>
    </source>
</evidence>
<dbReference type="AlphaFoldDB" id="A0A7M7N1Q1"/>
<dbReference type="SMART" id="SM00214">
    <property type="entry name" value="VWC"/>
    <property type="match status" value="1"/>
</dbReference>
<dbReference type="SUPFAM" id="SSF57603">
    <property type="entry name" value="FnI-like domain"/>
    <property type="match status" value="1"/>
</dbReference>
<dbReference type="Proteomes" id="UP000007110">
    <property type="component" value="Unassembled WGS sequence"/>
</dbReference>
<dbReference type="EnsemblMetazoa" id="XM_030974096">
    <property type="protein sequence ID" value="XP_030829956"/>
    <property type="gene ID" value="LOC593484"/>
</dbReference>
<evidence type="ECO:0000259" key="5">
    <source>
        <dbReference type="PROSITE" id="PS50184"/>
    </source>
</evidence>
<dbReference type="InterPro" id="IPR011936">
    <property type="entry name" value="Myxo_disulph_rpt"/>
</dbReference>
<dbReference type="InterPro" id="IPR050149">
    <property type="entry name" value="Collagen_superfamily"/>
</dbReference>
<dbReference type="InterPro" id="IPR008160">
    <property type="entry name" value="Collagen"/>
</dbReference>
<organism evidence="6 7">
    <name type="scientific">Strongylocentrotus purpuratus</name>
    <name type="common">Purple sea urchin</name>
    <dbReference type="NCBI Taxonomy" id="7668"/>
    <lineage>
        <taxon>Eukaryota</taxon>
        <taxon>Metazoa</taxon>
        <taxon>Echinodermata</taxon>
        <taxon>Eleutherozoa</taxon>
        <taxon>Echinozoa</taxon>
        <taxon>Echinoidea</taxon>
        <taxon>Euechinoidea</taxon>
        <taxon>Echinacea</taxon>
        <taxon>Camarodonta</taxon>
        <taxon>Echinidea</taxon>
        <taxon>Strongylocentrotidae</taxon>
        <taxon>Strongylocentrotus</taxon>
    </lineage>
</organism>
<dbReference type="Gene3D" id="6.20.200.20">
    <property type="match status" value="1"/>
</dbReference>
<feature type="compositionally biased region" description="Pro residues" evidence="4">
    <location>
        <begin position="174"/>
        <end position="188"/>
    </location>
</feature>
<keyword evidence="7" id="KW-1185">Reference proteome</keyword>
<evidence type="ECO:0000256" key="1">
    <source>
        <dbReference type="ARBA" id="ARBA00022729"/>
    </source>
</evidence>
<proteinExistence type="predicted"/>
<reference evidence="7" key="1">
    <citation type="submission" date="2015-02" db="EMBL/GenBank/DDBJ databases">
        <title>Genome sequencing for Strongylocentrotus purpuratus.</title>
        <authorList>
            <person name="Murali S."/>
            <person name="Liu Y."/>
            <person name="Vee V."/>
            <person name="English A."/>
            <person name="Wang M."/>
            <person name="Skinner E."/>
            <person name="Han Y."/>
            <person name="Muzny D.M."/>
            <person name="Worley K.C."/>
            <person name="Gibbs R.A."/>
        </authorList>
    </citation>
    <scope>NUCLEOTIDE SEQUENCE</scope>
</reference>
<dbReference type="InterPro" id="IPR001007">
    <property type="entry name" value="VWF_dom"/>
</dbReference>